<evidence type="ECO:0000256" key="2">
    <source>
        <dbReference type="ARBA" id="ARBA00022741"/>
    </source>
</evidence>
<keyword evidence="3 10" id="KW-0378">Hydrolase</keyword>
<dbReference type="Pfam" id="PF00271">
    <property type="entry name" value="Helicase_C"/>
    <property type="match status" value="1"/>
</dbReference>
<feature type="region of interest" description="Disordered" evidence="11">
    <location>
        <begin position="418"/>
        <end position="477"/>
    </location>
</feature>
<dbReference type="InterPro" id="IPR000629">
    <property type="entry name" value="RNA-helicase_DEAD-box_CS"/>
</dbReference>
<dbReference type="SMART" id="SM00487">
    <property type="entry name" value="DEXDc"/>
    <property type="match status" value="1"/>
</dbReference>
<evidence type="ECO:0008006" key="16">
    <source>
        <dbReference type="Google" id="ProtNLM"/>
    </source>
</evidence>
<comment type="subcellular location">
    <subcellularLocation>
        <location evidence="1">Nucleus</location>
    </subcellularLocation>
</comment>
<dbReference type="PANTHER" id="PTHR47959">
    <property type="entry name" value="ATP-DEPENDENT RNA HELICASE RHLE-RELATED"/>
    <property type="match status" value="1"/>
</dbReference>
<dbReference type="InterPro" id="IPR050079">
    <property type="entry name" value="DEAD_box_RNA_helicase"/>
</dbReference>
<evidence type="ECO:0000256" key="3">
    <source>
        <dbReference type="ARBA" id="ARBA00022801"/>
    </source>
</evidence>
<protein>
    <recommendedName>
        <fullName evidence="16">RNA helicase</fullName>
    </recommendedName>
</protein>
<keyword evidence="7" id="KW-0539">Nucleus</keyword>
<feature type="domain" description="Helicase ATP-binding" evidence="12">
    <location>
        <begin position="91"/>
        <end position="265"/>
    </location>
</feature>
<evidence type="ECO:0000256" key="4">
    <source>
        <dbReference type="ARBA" id="ARBA00022806"/>
    </source>
</evidence>
<keyword evidence="2 10" id="KW-0547">Nucleotide-binding</keyword>
<dbReference type="InterPro" id="IPR014014">
    <property type="entry name" value="RNA_helicase_DEAD_Q_motif"/>
</dbReference>
<feature type="domain" description="DEAD-box RNA helicase Q" evidence="13">
    <location>
        <begin position="60"/>
        <end position="88"/>
    </location>
</feature>
<evidence type="ECO:0000256" key="6">
    <source>
        <dbReference type="ARBA" id="ARBA00022884"/>
    </source>
</evidence>
<evidence type="ECO:0000256" key="10">
    <source>
        <dbReference type="RuleBase" id="RU000492"/>
    </source>
</evidence>
<dbReference type="AlphaFoldDB" id="A0A9W7G285"/>
<evidence type="ECO:0000256" key="9">
    <source>
        <dbReference type="PROSITE-ProRule" id="PRU00552"/>
    </source>
</evidence>
<evidence type="ECO:0000313" key="14">
    <source>
        <dbReference type="EMBL" id="GMI28941.1"/>
    </source>
</evidence>
<evidence type="ECO:0000256" key="8">
    <source>
        <dbReference type="ARBA" id="ARBA00024350"/>
    </source>
</evidence>
<sequence length="477" mass="51921">MSDSDSDSDSSSSSSTPPQHMTAQTTSSEESKKVKSKTSSTNGGEGREVSVESEAVMSEVTFESLEVAPKICNACKQMGWTVATTIQSKAIPHAIAGRDVIGLAETGSGKTGSFAIPILQRLLNNPQKLFAVVLAPTRELAFQIHEVFEALGQHVGSKSVCIVGGVDMISQAIALARKPHIIVATPGRLVDHLENTKGFNLRQLKYLVMDEADRMLSMDFEEELNKILGEIPDSTEGRRTMLFSATMTSKVEKLQRASLSDPIRVEVSTKFQTPDKLVQQYLFIPAKYKDCYLTYLMNDFAGQSMLVFAATCNNAQRLTLLLRNLGFQAVCLHGQMSQPKRLGALNKFKSGARVGRTARAGRSGRAIALVTQYDVEVYQRLEALLGTKLPAFEVEETTALVFLERVSEAQRLATREMKELAAASSSKGRGGKKRRGDDSEEANMRKEARGGYGGGSSGKGGGFHNQRGGGNQKKKRR</sequence>
<keyword evidence="4 10" id="KW-0347">Helicase</keyword>
<accession>A0A9W7G285</accession>
<dbReference type="InterPro" id="IPR001650">
    <property type="entry name" value="Helicase_C-like"/>
</dbReference>
<dbReference type="PROSITE" id="PS00039">
    <property type="entry name" value="DEAD_ATP_HELICASE"/>
    <property type="match status" value="1"/>
</dbReference>
<dbReference type="CDD" id="cd18787">
    <property type="entry name" value="SF2_C_DEAD"/>
    <property type="match status" value="1"/>
</dbReference>
<feature type="short sequence motif" description="Q motif" evidence="9">
    <location>
        <begin position="60"/>
        <end position="88"/>
    </location>
</feature>
<comment type="caution">
    <text evidence="14">The sequence shown here is derived from an EMBL/GenBank/DDBJ whole genome shotgun (WGS) entry which is preliminary data.</text>
</comment>
<dbReference type="PROSITE" id="PS51192">
    <property type="entry name" value="HELICASE_ATP_BIND_1"/>
    <property type="match status" value="1"/>
</dbReference>
<dbReference type="CDD" id="cd17954">
    <property type="entry name" value="DEADc_DDX47"/>
    <property type="match status" value="1"/>
</dbReference>
<dbReference type="EMBL" id="BRYA01000670">
    <property type="protein sequence ID" value="GMI28941.1"/>
    <property type="molecule type" value="Genomic_DNA"/>
</dbReference>
<evidence type="ECO:0000256" key="1">
    <source>
        <dbReference type="ARBA" id="ARBA00004123"/>
    </source>
</evidence>
<dbReference type="GO" id="GO:0003724">
    <property type="term" value="F:RNA helicase activity"/>
    <property type="evidence" value="ECO:0007669"/>
    <property type="project" value="InterPro"/>
</dbReference>
<dbReference type="OrthoDB" id="10261904at2759"/>
<feature type="region of interest" description="Disordered" evidence="11">
    <location>
        <begin position="1"/>
        <end position="53"/>
    </location>
</feature>
<name>A0A9W7G285_9STRA</name>
<dbReference type="GO" id="GO:0003723">
    <property type="term" value="F:RNA binding"/>
    <property type="evidence" value="ECO:0007669"/>
    <property type="project" value="UniProtKB-KW"/>
</dbReference>
<dbReference type="PROSITE" id="PS51195">
    <property type="entry name" value="Q_MOTIF"/>
    <property type="match status" value="1"/>
</dbReference>
<evidence type="ECO:0000259" key="12">
    <source>
        <dbReference type="PROSITE" id="PS51192"/>
    </source>
</evidence>
<feature type="compositionally biased region" description="Gly residues" evidence="11">
    <location>
        <begin position="450"/>
        <end position="471"/>
    </location>
</feature>
<evidence type="ECO:0000259" key="13">
    <source>
        <dbReference type="PROSITE" id="PS51195"/>
    </source>
</evidence>
<dbReference type="InterPro" id="IPR011545">
    <property type="entry name" value="DEAD/DEAH_box_helicase_dom"/>
</dbReference>
<dbReference type="InterPro" id="IPR044765">
    <property type="entry name" value="DDX47/Rrp3_DEADc"/>
</dbReference>
<reference evidence="15" key="1">
    <citation type="journal article" date="2023" name="Commun. Biol.">
        <title>Genome analysis of Parmales, the sister group of diatoms, reveals the evolutionary specialization of diatoms from phago-mixotrophs to photoautotrophs.</title>
        <authorList>
            <person name="Ban H."/>
            <person name="Sato S."/>
            <person name="Yoshikawa S."/>
            <person name="Yamada K."/>
            <person name="Nakamura Y."/>
            <person name="Ichinomiya M."/>
            <person name="Sato N."/>
            <person name="Blanc-Mathieu R."/>
            <person name="Endo H."/>
            <person name="Kuwata A."/>
            <person name="Ogata H."/>
        </authorList>
    </citation>
    <scope>NUCLEOTIDE SEQUENCE [LARGE SCALE GENOMIC DNA]</scope>
</reference>
<dbReference type="GO" id="GO:0005829">
    <property type="term" value="C:cytosol"/>
    <property type="evidence" value="ECO:0007669"/>
    <property type="project" value="TreeGrafter"/>
</dbReference>
<keyword evidence="6" id="KW-0694">RNA-binding</keyword>
<dbReference type="InterPro" id="IPR027417">
    <property type="entry name" value="P-loop_NTPase"/>
</dbReference>
<dbReference type="SUPFAM" id="SSF52540">
    <property type="entry name" value="P-loop containing nucleoside triphosphate hydrolases"/>
    <property type="match status" value="2"/>
</dbReference>
<proteinExistence type="inferred from homology"/>
<keyword evidence="15" id="KW-1185">Reference proteome</keyword>
<dbReference type="PANTHER" id="PTHR47959:SF20">
    <property type="entry name" value="RNA HELICASE"/>
    <property type="match status" value="1"/>
</dbReference>
<evidence type="ECO:0000256" key="7">
    <source>
        <dbReference type="ARBA" id="ARBA00023242"/>
    </source>
</evidence>
<evidence type="ECO:0000313" key="15">
    <source>
        <dbReference type="Proteomes" id="UP001165065"/>
    </source>
</evidence>
<dbReference type="InterPro" id="IPR014001">
    <property type="entry name" value="Helicase_ATP-bd"/>
</dbReference>
<dbReference type="Pfam" id="PF00270">
    <property type="entry name" value="DEAD"/>
    <property type="match status" value="1"/>
</dbReference>
<dbReference type="GO" id="GO:0005634">
    <property type="term" value="C:nucleus"/>
    <property type="evidence" value="ECO:0007669"/>
    <property type="project" value="UniProtKB-SubCell"/>
</dbReference>
<gene>
    <name evidence="14" type="ORF">TrCOL_g12314</name>
</gene>
<organism evidence="14 15">
    <name type="scientific">Triparma columacea</name>
    <dbReference type="NCBI Taxonomy" id="722753"/>
    <lineage>
        <taxon>Eukaryota</taxon>
        <taxon>Sar</taxon>
        <taxon>Stramenopiles</taxon>
        <taxon>Ochrophyta</taxon>
        <taxon>Bolidophyceae</taxon>
        <taxon>Parmales</taxon>
        <taxon>Triparmaceae</taxon>
        <taxon>Triparma</taxon>
    </lineage>
</organism>
<comment type="similarity">
    <text evidence="8">Belongs to the DEAD box helicase family. DDX47/RRP3 subfamily.</text>
</comment>
<dbReference type="GO" id="GO:0005524">
    <property type="term" value="F:ATP binding"/>
    <property type="evidence" value="ECO:0007669"/>
    <property type="project" value="UniProtKB-KW"/>
</dbReference>
<evidence type="ECO:0000256" key="5">
    <source>
        <dbReference type="ARBA" id="ARBA00022840"/>
    </source>
</evidence>
<dbReference type="Gene3D" id="3.40.50.300">
    <property type="entry name" value="P-loop containing nucleotide triphosphate hydrolases"/>
    <property type="match status" value="3"/>
</dbReference>
<dbReference type="GO" id="GO:0016787">
    <property type="term" value="F:hydrolase activity"/>
    <property type="evidence" value="ECO:0007669"/>
    <property type="project" value="UniProtKB-KW"/>
</dbReference>
<dbReference type="Proteomes" id="UP001165065">
    <property type="component" value="Unassembled WGS sequence"/>
</dbReference>
<evidence type="ECO:0000256" key="11">
    <source>
        <dbReference type="SAM" id="MobiDB-lite"/>
    </source>
</evidence>
<keyword evidence="5 10" id="KW-0067">ATP-binding</keyword>